<gene>
    <name evidence="1" type="ORF">SAMN05720469_102170</name>
</gene>
<sequence length="168" mass="19298">MIRTPLVLDASIILNMLSVNSLETLLAVEREFCTTDFVLNSIKKTICKGTFAKLEKSQKLKIYSIDKDVEKFFEFHSSLRNLLTIEGCSVLFHAKKTNATLLSSDRNLLDVAKKNDIRSFDLLDVLECMIKKNILSKKEAVENLTALMEENRILLKEACEKRIVRWKN</sequence>
<dbReference type="SUPFAM" id="SSF88723">
    <property type="entry name" value="PIN domain-like"/>
    <property type="match status" value="1"/>
</dbReference>
<dbReference type="Pfam" id="PF11848">
    <property type="entry name" value="DUF3368"/>
    <property type="match status" value="1"/>
</dbReference>
<reference evidence="2" key="1">
    <citation type="submission" date="2016-11" db="EMBL/GenBank/DDBJ databases">
        <authorList>
            <person name="Varghese N."/>
            <person name="Submissions S."/>
        </authorList>
    </citation>
    <scope>NUCLEOTIDE SEQUENCE [LARGE SCALE GENOMIC DNA]</scope>
    <source>
        <strain evidence="2">UWOS</strain>
    </source>
</reference>
<protein>
    <recommendedName>
        <fullName evidence="3">PIN domain-containing protein</fullName>
    </recommendedName>
</protein>
<dbReference type="InterPro" id="IPR029060">
    <property type="entry name" value="PIN-like_dom_sf"/>
</dbReference>
<proteinExistence type="predicted"/>
<dbReference type="InterPro" id="IPR021799">
    <property type="entry name" value="PIN-like_prokaryotic"/>
</dbReference>
<evidence type="ECO:0000313" key="1">
    <source>
        <dbReference type="EMBL" id="SHK21705.1"/>
    </source>
</evidence>
<evidence type="ECO:0000313" key="2">
    <source>
        <dbReference type="Proteomes" id="UP000184275"/>
    </source>
</evidence>
<evidence type="ECO:0008006" key="3">
    <source>
        <dbReference type="Google" id="ProtNLM"/>
    </source>
</evidence>
<name>A0A1M6QNG9_9BACT</name>
<organism evidence="1 2">
    <name type="scientific">Fibrobacter intestinalis</name>
    <dbReference type="NCBI Taxonomy" id="28122"/>
    <lineage>
        <taxon>Bacteria</taxon>
        <taxon>Pseudomonadati</taxon>
        <taxon>Fibrobacterota</taxon>
        <taxon>Fibrobacteria</taxon>
        <taxon>Fibrobacterales</taxon>
        <taxon>Fibrobacteraceae</taxon>
        <taxon>Fibrobacter</taxon>
    </lineage>
</organism>
<dbReference type="EMBL" id="FRAW01000002">
    <property type="protein sequence ID" value="SHK21705.1"/>
    <property type="molecule type" value="Genomic_DNA"/>
</dbReference>
<keyword evidence="2" id="KW-1185">Reference proteome</keyword>
<dbReference type="AlphaFoldDB" id="A0A1M6QNG9"/>
<accession>A0A1M6QNG9</accession>
<dbReference type="Proteomes" id="UP000184275">
    <property type="component" value="Unassembled WGS sequence"/>
</dbReference>